<keyword evidence="5" id="KW-0238">DNA-binding</keyword>
<sequence length="359" mass="40215">MDVDTIKVEPGSPLGLGKCSQLSLDESFGRDVFQDYNYDDYGSDGSYQGNSADNSGNISPCSIDNVSPIESAQIDFINSISSSLSSSFSCDNDNSDAPKRLCLVCGDIASGYHYGVSSCEACKAFFKRTIQEPDNIQPAPVRESSDAFEAFDLFKVYLDKKLGSLKKDILESSEEKSAELASKLKTEHSYKFKYSGNEKQFRFNEEVQLAISKIQRAADAKDYISVKDICADVTKLIHKRNKCIKMADKSPAGWETVREYLSDDLASDSDDDKRIRSAESRAMRSRKQRSRSNQRKRSDTAKPYSIPSGRTVSATHPNPESNFRPYRKFGAKPTDICFFCSEAGHWRKDCPKQRESNKH</sequence>
<dbReference type="SUPFAM" id="SSF57756">
    <property type="entry name" value="Retrovirus zinc finger-like domains"/>
    <property type="match status" value="1"/>
</dbReference>
<feature type="compositionally biased region" description="Basic and acidic residues" evidence="10">
    <location>
        <begin position="271"/>
        <end position="282"/>
    </location>
</feature>
<keyword evidence="7" id="KW-0675">Receptor</keyword>
<dbReference type="GO" id="GO:0003700">
    <property type="term" value="F:DNA-binding transcription factor activity"/>
    <property type="evidence" value="ECO:0007669"/>
    <property type="project" value="InterPro"/>
</dbReference>
<dbReference type="PRINTS" id="PR00047">
    <property type="entry name" value="STROIDFINGER"/>
</dbReference>
<keyword evidence="4" id="KW-0805">Transcription regulation</keyword>
<dbReference type="SMART" id="SM00343">
    <property type="entry name" value="ZnF_C2HC"/>
    <property type="match status" value="1"/>
</dbReference>
<dbReference type="SMART" id="SM00399">
    <property type="entry name" value="ZnF_C4"/>
    <property type="match status" value="1"/>
</dbReference>
<reference evidence="13" key="1">
    <citation type="submission" date="2019-08" db="EMBL/GenBank/DDBJ databases">
        <title>The improved chromosome-level genome for the pearl oyster Pinctada fucata martensii using PacBio sequencing and Hi-C.</title>
        <authorList>
            <person name="Zheng Z."/>
        </authorList>
    </citation>
    <scope>NUCLEOTIDE SEQUENCE</scope>
    <source>
        <strain evidence="13">ZZ-2019</strain>
        <tissue evidence="13">Adductor muscle</tissue>
    </source>
</reference>
<dbReference type="PROSITE" id="PS00031">
    <property type="entry name" value="NUCLEAR_REC_DBD_1"/>
    <property type="match status" value="1"/>
</dbReference>
<name>A0AA88YBX1_PINIB</name>
<accession>A0AA88YBX1</accession>
<feature type="compositionally biased region" description="Polar residues" evidence="10">
    <location>
        <begin position="308"/>
        <end position="321"/>
    </location>
</feature>
<feature type="domain" description="CCHC-type" evidence="11">
    <location>
        <begin position="337"/>
        <end position="352"/>
    </location>
</feature>
<comment type="caution">
    <text evidence="13">The sequence shown here is derived from an EMBL/GenBank/DDBJ whole genome shotgun (WGS) entry which is preliminary data.</text>
</comment>
<dbReference type="Proteomes" id="UP001186944">
    <property type="component" value="Unassembled WGS sequence"/>
</dbReference>
<dbReference type="InterPro" id="IPR050200">
    <property type="entry name" value="Nuclear_hormone_rcpt_NR3"/>
</dbReference>
<dbReference type="PROSITE" id="PS51030">
    <property type="entry name" value="NUCLEAR_REC_DBD_2"/>
    <property type="match status" value="1"/>
</dbReference>
<evidence type="ECO:0000259" key="12">
    <source>
        <dbReference type="PROSITE" id="PS51030"/>
    </source>
</evidence>
<evidence type="ECO:0000256" key="7">
    <source>
        <dbReference type="ARBA" id="ARBA00023170"/>
    </source>
</evidence>
<keyword evidence="2 9" id="KW-0863">Zinc-finger</keyword>
<feature type="domain" description="Nuclear receptor" evidence="12">
    <location>
        <begin position="99"/>
        <end position="130"/>
    </location>
</feature>
<dbReference type="GO" id="GO:0008270">
    <property type="term" value="F:zinc ion binding"/>
    <property type="evidence" value="ECO:0007669"/>
    <property type="project" value="UniProtKB-KW"/>
</dbReference>
<organism evidence="13 14">
    <name type="scientific">Pinctada imbricata</name>
    <name type="common">Atlantic pearl-oyster</name>
    <name type="synonym">Pinctada martensii</name>
    <dbReference type="NCBI Taxonomy" id="66713"/>
    <lineage>
        <taxon>Eukaryota</taxon>
        <taxon>Metazoa</taxon>
        <taxon>Spiralia</taxon>
        <taxon>Lophotrochozoa</taxon>
        <taxon>Mollusca</taxon>
        <taxon>Bivalvia</taxon>
        <taxon>Autobranchia</taxon>
        <taxon>Pteriomorphia</taxon>
        <taxon>Pterioida</taxon>
        <taxon>Pterioidea</taxon>
        <taxon>Pteriidae</taxon>
        <taxon>Pinctada</taxon>
    </lineage>
</organism>
<proteinExistence type="predicted"/>
<evidence type="ECO:0008006" key="15">
    <source>
        <dbReference type="Google" id="ProtNLM"/>
    </source>
</evidence>
<dbReference type="EMBL" id="VSWD01000009">
    <property type="protein sequence ID" value="KAK3093465.1"/>
    <property type="molecule type" value="Genomic_DNA"/>
</dbReference>
<dbReference type="Gene3D" id="3.30.50.10">
    <property type="entry name" value="Erythroid Transcription Factor GATA-1, subunit A"/>
    <property type="match status" value="1"/>
</dbReference>
<evidence type="ECO:0000256" key="5">
    <source>
        <dbReference type="ARBA" id="ARBA00023125"/>
    </source>
</evidence>
<dbReference type="InterPro" id="IPR036875">
    <property type="entry name" value="Znf_CCHC_sf"/>
</dbReference>
<evidence type="ECO:0000313" key="13">
    <source>
        <dbReference type="EMBL" id="KAK3093465.1"/>
    </source>
</evidence>
<dbReference type="AlphaFoldDB" id="A0AA88YBX1"/>
<evidence type="ECO:0000256" key="6">
    <source>
        <dbReference type="ARBA" id="ARBA00023163"/>
    </source>
</evidence>
<dbReference type="Pfam" id="PF00105">
    <property type="entry name" value="zf-C4"/>
    <property type="match status" value="1"/>
</dbReference>
<dbReference type="InterPro" id="IPR001628">
    <property type="entry name" value="Znf_hrmn_rcpt"/>
</dbReference>
<dbReference type="InterPro" id="IPR001878">
    <property type="entry name" value="Znf_CCHC"/>
</dbReference>
<dbReference type="InterPro" id="IPR013088">
    <property type="entry name" value="Znf_NHR/GATA"/>
</dbReference>
<keyword evidence="14" id="KW-1185">Reference proteome</keyword>
<gene>
    <name evidence="13" type="ORF">FSP39_016094</name>
</gene>
<evidence type="ECO:0000256" key="10">
    <source>
        <dbReference type="SAM" id="MobiDB-lite"/>
    </source>
</evidence>
<feature type="compositionally biased region" description="Basic residues" evidence="10">
    <location>
        <begin position="283"/>
        <end position="295"/>
    </location>
</feature>
<evidence type="ECO:0000256" key="9">
    <source>
        <dbReference type="PROSITE-ProRule" id="PRU00047"/>
    </source>
</evidence>
<dbReference type="SUPFAM" id="SSF57716">
    <property type="entry name" value="Glucocorticoid receptor-like (DNA-binding domain)"/>
    <property type="match status" value="1"/>
</dbReference>
<dbReference type="Gene3D" id="4.10.60.10">
    <property type="entry name" value="Zinc finger, CCHC-type"/>
    <property type="match status" value="1"/>
</dbReference>
<evidence type="ECO:0000256" key="1">
    <source>
        <dbReference type="ARBA" id="ARBA00022723"/>
    </source>
</evidence>
<evidence type="ECO:0000313" key="14">
    <source>
        <dbReference type="Proteomes" id="UP001186944"/>
    </source>
</evidence>
<protein>
    <recommendedName>
        <fullName evidence="15">CCHC-type domain-containing protein</fullName>
    </recommendedName>
</protein>
<keyword evidence="8" id="KW-0539">Nucleus</keyword>
<keyword evidence="1" id="KW-0479">Metal-binding</keyword>
<evidence type="ECO:0000256" key="2">
    <source>
        <dbReference type="ARBA" id="ARBA00022771"/>
    </source>
</evidence>
<evidence type="ECO:0000259" key="11">
    <source>
        <dbReference type="PROSITE" id="PS50158"/>
    </source>
</evidence>
<dbReference type="Pfam" id="PF00098">
    <property type="entry name" value="zf-CCHC"/>
    <property type="match status" value="1"/>
</dbReference>
<evidence type="ECO:0000256" key="8">
    <source>
        <dbReference type="ARBA" id="ARBA00023242"/>
    </source>
</evidence>
<dbReference type="PANTHER" id="PTHR48092">
    <property type="entry name" value="KNIRPS-RELATED PROTEIN-RELATED"/>
    <property type="match status" value="1"/>
</dbReference>
<evidence type="ECO:0000256" key="3">
    <source>
        <dbReference type="ARBA" id="ARBA00022833"/>
    </source>
</evidence>
<keyword evidence="3" id="KW-0862">Zinc</keyword>
<keyword evidence="6" id="KW-0804">Transcription</keyword>
<dbReference type="PROSITE" id="PS50158">
    <property type="entry name" value="ZF_CCHC"/>
    <property type="match status" value="1"/>
</dbReference>
<evidence type="ECO:0000256" key="4">
    <source>
        <dbReference type="ARBA" id="ARBA00023015"/>
    </source>
</evidence>
<feature type="region of interest" description="Disordered" evidence="10">
    <location>
        <begin position="266"/>
        <end position="327"/>
    </location>
</feature>
<dbReference type="GO" id="GO:0043565">
    <property type="term" value="F:sequence-specific DNA binding"/>
    <property type="evidence" value="ECO:0007669"/>
    <property type="project" value="InterPro"/>
</dbReference>